<dbReference type="Gene3D" id="3.10.150.10">
    <property type="entry name" value="DNA Polymerase III, subunit A, domain 2"/>
    <property type="match status" value="2"/>
</dbReference>
<evidence type="ECO:0000256" key="7">
    <source>
        <dbReference type="ARBA" id="ARBA00022932"/>
    </source>
</evidence>
<proteinExistence type="inferred from homology"/>
<dbReference type="Pfam" id="PF00712">
    <property type="entry name" value="DNA_pol3_beta"/>
    <property type="match status" value="1"/>
</dbReference>
<evidence type="ECO:0000259" key="10">
    <source>
        <dbReference type="Pfam" id="PF02767"/>
    </source>
</evidence>
<dbReference type="EC" id="2.7.7.7" evidence="11"/>
<dbReference type="GO" id="GO:0008408">
    <property type="term" value="F:3'-5' exonuclease activity"/>
    <property type="evidence" value="ECO:0007669"/>
    <property type="project" value="InterPro"/>
</dbReference>
<keyword evidence="6" id="KW-0235">DNA replication</keyword>
<feature type="domain" description="DNA polymerase III beta sliding clamp N-terminal" evidence="9">
    <location>
        <begin position="1"/>
        <end position="118"/>
    </location>
</feature>
<dbReference type="CDD" id="cd00140">
    <property type="entry name" value="beta_clamp"/>
    <property type="match status" value="1"/>
</dbReference>
<protein>
    <submittedName>
        <fullName evidence="11">DNA polymerase III subunit beta</fullName>
        <ecNumber evidence="11">2.7.7.7</ecNumber>
    </submittedName>
</protein>
<evidence type="ECO:0000313" key="11">
    <source>
        <dbReference type="EMBL" id="MCA9386053.1"/>
    </source>
</evidence>
<sequence length="244" mass="26677">MNIKVIQEKFAQALVHTNKAINSKPNIPVLSNVLLKASNGVLELSSTNLEIGVHAKIGAEIEEEGEITVSAKILYEFVNSLKPGKLELKTDGQRFVVNSVDNNAEFFTIPSDEFPSIPIASGQPLATLNALDFADALGKTTFAASSDNARPVLTGLLFKITKRKLTLVGVDGFRLSQKVLDITEGPETDFKEIIPARSLQDVTKIIRDISSEKDEIELYSLPEKNQVIFKIGDVELATRLIEGE</sequence>
<dbReference type="GO" id="GO:0006271">
    <property type="term" value="P:DNA strand elongation involved in DNA replication"/>
    <property type="evidence" value="ECO:0007669"/>
    <property type="project" value="TreeGrafter"/>
</dbReference>
<dbReference type="GO" id="GO:0003887">
    <property type="term" value="F:DNA-directed DNA polymerase activity"/>
    <property type="evidence" value="ECO:0007669"/>
    <property type="project" value="UniProtKB-KW"/>
</dbReference>
<evidence type="ECO:0000256" key="2">
    <source>
        <dbReference type="ARBA" id="ARBA00010752"/>
    </source>
</evidence>
<dbReference type="PANTHER" id="PTHR30478">
    <property type="entry name" value="DNA POLYMERASE III SUBUNIT BETA"/>
    <property type="match status" value="1"/>
</dbReference>
<evidence type="ECO:0000256" key="6">
    <source>
        <dbReference type="ARBA" id="ARBA00022705"/>
    </source>
</evidence>
<dbReference type="InterPro" id="IPR022634">
    <property type="entry name" value="DNA_polIII_beta_N"/>
</dbReference>
<keyword evidence="5 11" id="KW-0548">Nucleotidyltransferase</keyword>
<feature type="non-terminal residue" evidence="11">
    <location>
        <position position="244"/>
    </location>
</feature>
<dbReference type="Proteomes" id="UP000754563">
    <property type="component" value="Unassembled WGS sequence"/>
</dbReference>
<evidence type="ECO:0000256" key="3">
    <source>
        <dbReference type="ARBA" id="ARBA00022490"/>
    </source>
</evidence>
<dbReference type="InterPro" id="IPR046938">
    <property type="entry name" value="DNA_clamp_sf"/>
</dbReference>
<reference evidence="11" key="2">
    <citation type="journal article" date="2021" name="Microbiome">
        <title>Successional dynamics and alternative stable states in a saline activated sludge microbial community over 9 years.</title>
        <authorList>
            <person name="Wang Y."/>
            <person name="Ye J."/>
            <person name="Ju F."/>
            <person name="Liu L."/>
            <person name="Boyd J.A."/>
            <person name="Deng Y."/>
            <person name="Parks D.H."/>
            <person name="Jiang X."/>
            <person name="Yin X."/>
            <person name="Woodcroft B.J."/>
            <person name="Tyson G.W."/>
            <person name="Hugenholtz P."/>
            <person name="Polz M.F."/>
            <person name="Zhang T."/>
        </authorList>
    </citation>
    <scope>NUCLEOTIDE SEQUENCE</scope>
    <source>
        <strain evidence="11">HKST-UBA11</strain>
    </source>
</reference>
<accession>A0A955RL84</accession>
<evidence type="ECO:0000256" key="5">
    <source>
        <dbReference type="ARBA" id="ARBA00022695"/>
    </source>
</evidence>
<comment type="similarity">
    <text evidence="2">Belongs to the beta sliding clamp family.</text>
</comment>
<dbReference type="EMBL" id="JAGQLH010000073">
    <property type="protein sequence ID" value="MCA9386053.1"/>
    <property type="molecule type" value="Genomic_DNA"/>
</dbReference>
<dbReference type="GO" id="GO:0009360">
    <property type="term" value="C:DNA polymerase III complex"/>
    <property type="evidence" value="ECO:0007669"/>
    <property type="project" value="InterPro"/>
</dbReference>
<feature type="domain" description="DNA polymerase III beta sliding clamp central" evidence="10">
    <location>
        <begin position="129"/>
        <end position="244"/>
    </location>
</feature>
<keyword evidence="4 11" id="KW-0808">Transferase</keyword>
<organism evidence="11 12">
    <name type="scientific">Candidatus Dojkabacteria bacterium</name>
    <dbReference type="NCBI Taxonomy" id="2099670"/>
    <lineage>
        <taxon>Bacteria</taxon>
        <taxon>Candidatus Dojkabacteria</taxon>
    </lineage>
</organism>
<evidence type="ECO:0000256" key="4">
    <source>
        <dbReference type="ARBA" id="ARBA00022679"/>
    </source>
</evidence>
<keyword evidence="7" id="KW-0239">DNA-directed DNA polymerase</keyword>
<evidence type="ECO:0000313" key="12">
    <source>
        <dbReference type="Proteomes" id="UP000754563"/>
    </source>
</evidence>
<dbReference type="InterPro" id="IPR022637">
    <property type="entry name" value="DNA_polIII_beta_cen"/>
</dbReference>
<reference evidence="11" key="1">
    <citation type="submission" date="2020-04" db="EMBL/GenBank/DDBJ databases">
        <authorList>
            <person name="Zhang T."/>
        </authorList>
    </citation>
    <scope>NUCLEOTIDE SEQUENCE</scope>
    <source>
        <strain evidence="11">HKST-UBA11</strain>
    </source>
</reference>
<keyword evidence="3" id="KW-0963">Cytoplasm</keyword>
<dbReference type="AlphaFoldDB" id="A0A955RL84"/>
<evidence type="ECO:0000256" key="8">
    <source>
        <dbReference type="ARBA" id="ARBA00023125"/>
    </source>
</evidence>
<dbReference type="SUPFAM" id="SSF55979">
    <property type="entry name" value="DNA clamp"/>
    <property type="match status" value="2"/>
</dbReference>
<dbReference type="PANTHER" id="PTHR30478:SF0">
    <property type="entry name" value="BETA SLIDING CLAMP"/>
    <property type="match status" value="1"/>
</dbReference>
<dbReference type="Pfam" id="PF02767">
    <property type="entry name" value="DNA_pol3_beta_2"/>
    <property type="match status" value="1"/>
</dbReference>
<keyword evidence="8" id="KW-0238">DNA-binding</keyword>
<name>A0A955RL84_9BACT</name>
<gene>
    <name evidence="11" type="primary">dnaN</name>
    <name evidence="11" type="ORF">KC717_05385</name>
</gene>
<evidence type="ECO:0000256" key="1">
    <source>
        <dbReference type="ARBA" id="ARBA00004496"/>
    </source>
</evidence>
<dbReference type="InterPro" id="IPR001001">
    <property type="entry name" value="DNA_polIII_beta"/>
</dbReference>
<dbReference type="GO" id="GO:0005737">
    <property type="term" value="C:cytoplasm"/>
    <property type="evidence" value="ECO:0007669"/>
    <property type="project" value="UniProtKB-SubCell"/>
</dbReference>
<comment type="subcellular location">
    <subcellularLocation>
        <location evidence="1">Cytoplasm</location>
    </subcellularLocation>
</comment>
<dbReference type="NCBIfam" id="TIGR00663">
    <property type="entry name" value="dnan"/>
    <property type="match status" value="1"/>
</dbReference>
<comment type="caution">
    <text evidence="11">The sequence shown here is derived from an EMBL/GenBank/DDBJ whole genome shotgun (WGS) entry which is preliminary data.</text>
</comment>
<evidence type="ECO:0000259" key="9">
    <source>
        <dbReference type="Pfam" id="PF00712"/>
    </source>
</evidence>
<dbReference type="GO" id="GO:0003677">
    <property type="term" value="F:DNA binding"/>
    <property type="evidence" value="ECO:0007669"/>
    <property type="project" value="UniProtKB-KW"/>
</dbReference>
<dbReference type="SMART" id="SM00480">
    <property type="entry name" value="POL3Bc"/>
    <property type="match status" value="1"/>
</dbReference>